<accession>A0A4R6U4C1</accession>
<sequence>MGISRLVILGLLALAGWWLWKKVKQLSAEQARERLSQATPMVCCEHCRLHLPEPDAIRHQNRWYCSRAHAKAGPGQP</sequence>
<evidence type="ECO:0000313" key="1">
    <source>
        <dbReference type="EMBL" id="TDQ39389.1"/>
    </source>
</evidence>
<dbReference type="RefSeq" id="WP_101497471.1">
    <property type="nucleotide sequence ID" value="NZ_LNJZ01000009.1"/>
</dbReference>
<dbReference type="OrthoDB" id="9814432at2"/>
<dbReference type="EMBL" id="SNYK01000002">
    <property type="protein sequence ID" value="TDQ39389.1"/>
    <property type="molecule type" value="Genomic_DNA"/>
</dbReference>
<reference evidence="1 2" key="1">
    <citation type="submission" date="2019-03" db="EMBL/GenBank/DDBJ databases">
        <title>Genomic Encyclopedia of Type Strains, Phase IV (KMG-IV): sequencing the most valuable type-strain genomes for metagenomic binning, comparative biology and taxonomic classification.</title>
        <authorList>
            <person name="Goeker M."/>
        </authorList>
    </citation>
    <scope>NUCLEOTIDE SEQUENCE [LARGE SCALE GENOMIC DNA]</scope>
    <source>
        <strain evidence="1 2">DSM 28679</strain>
    </source>
</reference>
<dbReference type="AlphaFoldDB" id="A0A4R6U4C1"/>
<organism evidence="1 2">
    <name type="scientific">Thiopseudomonas denitrificans</name>
    <dbReference type="NCBI Taxonomy" id="1501432"/>
    <lineage>
        <taxon>Bacteria</taxon>
        <taxon>Pseudomonadati</taxon>
        <taxon>Pseudomonadota</taxon>
        <taxon>Gammaproteobacteria</taxon>
        <taxon>Pseudomonadales</taxon>
        <taxon>Pseudomonadaceae</taxon>
        <taxon>Thiopseudomonas</taxon>
    </lineage>
</organism>
<dbReference type="InterPro" id="IPR049708">
    <property type="entry name" value="PP0621-like"/>
</dbReference>
<protein>
    <recommendedName>
        <fullName evidence="3">MYND finger</fullName>
    </recommendedName>
</protein>
<name>A0A4R6U4C1_9GAMM</name>
<keyword evidence="2" id="KW-1185">Reference proteome</keyword>
<dbReference type="NCBIfam" id="NF041023">
    <property type="entry name" value="PP0621_fam"/>
    <property type="match status" value="1"/>
</dbReference>
<dbReference type="Proteomes" id="UP000294575">
    <property type="component" value="Unassembled WGS sequence"/>
</dbReference>
<gene>
    <name evidence="1" type="ORF">DFQ45_10280</name>
</gene>
<proteinExistence type="predicted"/>
<comment type="caution">
    <text evidence="1">The sequence shown here is derived from an EMBL/GenBank/DDBJ whole genome shotgun (WGS) entry which is preliminary data.</text>
</comment>
<evidence type="ECO:0000313" key="2">
    <source>
        <dbReference type="Proteomes" id="UP000294575"/>
    </source>
</evidence>
<evidence type="ECO:0008006" key="3">
    <source>
        <dbReference type="Google" id="ProtNLM"/>
    </source>
</evidence>